<evidence type="ECO:0000313" key="13">
    <source>
        <dbReference type="EMBL" id="MDC8784481.1"/>
    </source>
</evidence>
<evidence type="ECO:0000256" key="7">
    <source>
        <dbReference type="ARBA" id="ARBA00022989"/>
    </source>
</evidence>
<reference evidence="13 14" key="1">
    <citation type="submission" date="2022-10" db="EMBL/GenBank/DDBJ databases">
        <title>paucibacter sp. hw8 Genome sequencing.</title>
        <authorList>
            <person name="Park S."/>
        </authorList>
    </citation>
    <scope>NUCLEOTIDE SEQUENCE [LARGE SCALE GENOMIC DNA]</scope>
    <source>
        <strain evidence="14">hw8</strain>
    </source>
</reference>
<keyword evidence="8" id="KW-0472">Membrane</keyword>
<feature type="region of interest" description="Disordered" evidence="11">
    <location>
        <begin position="1"/>
        <end position="22"/>
    </location>
</feature>
<evidence type="ECO:0000313" key="14">
    <source>
        <dbReference type="Proteomes" id="UP001219862"/>
    </source>
</evidence>
<comment type="similarity">
    <text evidence="9">Belongs to the GSP H family.</text>
</comment>
<evidence type="ECO:0000256" key="8">
    <source>
        <dbReference type="ARBA" id="ARBA00023136"/>
    </source>
</evidence>
<keyword evidence="14" id="KW-1185">Reference proteome</keyword>
<name>A0ABT5KNJ2_9BURK</name>
<comment type="subcellular location">
    <subcellularLocation>
        <location evidence="1">Cell inner membrane</location>
        <topology evidence="1">Single-pass membrane protein</topology>
    </subcellularLocation>
</comment>
<dbReference type="RefSeq" id="WP_273595595.1">
    <property type="nucleotide sequence ID" value="NZ_JAQQXS010000003.1"/>
</dbReference>
<proteinExistence type="inferred from homology"/>
<keyword evidence="4" id="KW-0488">Methylation</keyword>
<evidence type="ECO:0000256" key="3">
    <source>
        <dbReference type="ARBA" id="ARBA00022475"/>
    </source>
</evidence>
<evidence type="ECO:0000256" key="5">
    <source>
        <dbReference type="ARBA" id="ARBA00022519"/>
    </source>
</evidence>
<gene>
    <name evidence="13" type="ORF">PRZ01_04670</name>
</gene>
<organism evidence="13 14">
    <name type="scientific">Roseateles koreensis</name>
    <dbReference type="NCBI Taxonomy" id="2987526"/>
    <lineage>
        <taxon>Bacteria</taxon>
        <taxon>Pseudomonadati</taxon>
        <taxon>Pseudomonadota</taxon>
        <taxon>Betaproteobacteria</taxon>
        <taxon>Burkholderiales</taxon>
        <taxon>Sphaerotilaceae</taxon>
        <taxon>Roseateles</taxon>
    </lineage>
</organism>
<dbReference type="Gene3D" id="3.55.40.10">
    <property type="entry name" value="minor pseudopilin epsh domain"/>
    <property type="match status" value="1"/>
</dbReference>
<dbReference type="SUPFAM" id="SSF54523">
    <property type="entry name" value="Pili subunits"/>
    <property type="match status" value="1"/>
</dbReference>
<evidence type="ECO:0000259" key="12">
    <source>
        <dbReference type="Pfam" id="PF12019"/>
    </source>
</evidence>
<evidence type="ECO:0000256" key="11">
    <source>
        <dbReference type="SAM" id="MobiDB-lite"/>
    </source>
</evidence>
<evidence type="ECO:0000256" key="10">
    <source>
        <dbReference type="ARBA" id="ARBA00030775"/>
    </source>
</evidence>
<dbReference type="InterPro" id="IPR045584">
    <property type="entry name" value="Pilin-like"/>
</dbReference>
<evidence type="ECO:0000256" key="1">
    <source>
        <dbReference type="ARBA" id="ARBA00004377"/>
    </source>
</evidence>
<accession>A0ABT5KNJ2</accession>
<feature type="domain" description="General secretion pathway GspH" evidence="12">
    <location>
        <begin position="63"/>
        <end position="167"/>
    </location>
</feature>
<evidence type="ECO:0000256" key="4">
    <source>
        <dbReference type="ARBA" id="ARBA00022481"/>
    </source>
</evidence>
<evidence type="ECO:0000256" key="6">
    <source>
        <dbReference type="ARBA" id="ARBA00022692"/>
    </source>
</evidence>
<dbReference type="EMBL" id="JAQQXS010000003">
    <property type="protein sequence ID" value="MDC8784481.1"/>
    <property type="molecule type" value="Genomic_DNA"/>
</dbReference>
<evidence type="ECO:0000256" key="2">
    <source>
        <dbReference type="ARBA" id="ARBA00021549"/>
    </source>
</evidence>
<dbReference type="InterPro" id="IPR022346">
    <property type="entry name" value="T2SS_GspH"/>
</dbReference>
<keyword evidence="3" id="KW-1003">Cell membrane</keyword>
<comment type="caution">
    <text evidence="13">The sequence shown here is derived from an EMBL/GenBank/DDBJ whole genome shotgun (WGS) entry which is preliminary data.</text>
</comment>
<protein>
    <recommendedName>
        <fullName evidence="2">Type II secretion system protein H</fullName>
    </recommendedName>
    <alternativeName>
        <fullName evidence="10">General secretion pathway protein H</fullName>
    </alternativeName>
</protein>
<sequence length="193" mass="20833">MLQIKRTQHLQRPGRPLGPRRPQRGISLLELCTCAGISALLTAAAVPAFGALQQRQRLYAVSQTLLTDLQHARSAAVLGSDPVHIHFNRTLHGSCYVLHGGAANQCHCDDGGTPVCSNLAALIKLQWVPETDHVVFQSNVSQMSFQARQGTVAKMGTIQLSNANGELIHQIVNIVGRTRACSPAGKLARYPKC</sequence>
<dbReference type="Pfam" id="PF12019">
    <property type="entry name" value="GspH"/>
    <property type="match status" value="1"/>
</dbReference>
<keyword evidence="5" id="KW-0997">Cell inner membrane</keyword>
<dbReference type="Proteomes" id="UP001219862">
    <property type="component" value="Unassembled WGS sequence"/>
</dbReference>
<keyword evidence="6" id="KW-0812">Transmembrane</keyword>
<evidence type="ECO:0000256" key="9">
    <source>
        <dbReference type="ARBA" id="ARBA00025772"/>
    </source>
</evidence>
<keyword evidence="7" id="KW-1133">Transmembrane helix</keyword>